<feature type="region of interest" description="Disordered" evidence="1">
    <location>
        <begin position="1"/>
        <end position="30"/>
    </location>
</feature>
<feature type="compositionally biased region" description="Low complexity" evidence="1">
    <location>
        <begin position="440"/>
        <end position="461"/>
    </location>
</feature>
<keyword evidence="3" id="KW-0808">Transferase</keyword>
<dbReference type="SUPFAM" id="SSF53335">
    <property type="entry name" value="S-adenosyl-L-methionine-dependent methyltransferases"/>
    <property type="match status" value="1"/>
</dbReference>
<dbReference type="Proteomes" id="UP000241890">
    <property type="component" value="Unassembled WGS sequence"/>
</dbReference>
<proteinExistence type="predicted"/>
<dbReference type="PANTHER" id="PTHR13491:SF0">
    <property type="entry name" value="ZINC FINGER CCHC DOMAIN-CONTAINING PROTEIN 10"/>
    <property type="match status" value="1"/>
</dbReference>
<dbReference type="InterPro" id="IPR029063">
    <property type="entry name" value="SAM-dependent_MTases_sf"/>
</dbReference>
<keyword evidence="3" id="KW-0489">Methyltransferase</keyword>
<feature type="compositionally biased region" description="Low complexity" evidence="1">
    <location>
        <begin position="514"/>
        <end position="529"/>
    </location>
</feature>
<dbReference type="GO" id="GO:0031151">
    <property type="term" value="F:histone H3K79 methyltransferase activity"/>
    <property type="evidence" value="ECO:0007669"/>
    <property type="project" value="InterPro"/>
</dbReference>
<feature type="compositionally biased region" description="Low complexity" evidence="1">
    <location>
        <begin position="143"/>
        <end position="157"/>
    </location>
</feature>
<feature type="compositionally biased region" description="Low complexity" evidence="1">
    <location>
        <begin position="43"/>
        <end position="70"/>
    </location>
</feature>
<dbReference type="PANTHER" id="PTHR13491">
    <property type="entry name" value="ZCCHC10 PROTEIN"/>
    <property type="match status" value="1"/>
</dbReference>
<keyword evidence="4" id="KW-1185">Reference proteome</keyword>
<accession>A0A2R5G370</accession>
<dbReference type="EMBL" id="BEYU01000008">
    <property type="protein sequence ID" value="GBG24769.1"/>
    <property type="molecule type" value="Genomic_DNA"/>
</dbReference>
<gene>
    <name evidence="3" type="ORF">FCC1311_009872</name>
</gene>
<dbReference type="AlphaFoldDB" id="A0A2R5G370"/>
<feature type="compositionally biased region" description="Polar residues" evidence="1">
    <location>
        <begin position="16"/>
        <end position="30"/>
    </location>
</feature>
<evidence type="ECO:0000256" key="1">
    <source>
        <dbReference type="SAM" id="MobiDB-lite"/>
    </source>
</evidence>
<evidence type="ECO:0000313" key="4">
    <source>
        <dbReference type="Proteomes" id="UP000241890"/>
    </source>
</evidence>
<reference evidence="3 4" key="1">
    <citation type="submission" date="2017-12" db="EMBL/GenBank/DDBJ databases">
        <title>Sequencing, de novo assembly and annotation of complete genome of a new Thraustochytrid species, strain FCC1311.</title>
        <authorList>
            <person name="Sedici K."/>
            <person name="Godart F."/>
            <person name="Aiese Cigliano R."/>
            <person name="Sanseverino W."/>
            <person name="Barakat M."/>
            <person name="Ortet P."/>
            <person name="Marechal E."/>
            <person name="Cagnac O."/>
            <person name="Amato A."/>
        </authorList>
    </citation>
    <scope>NUCLEOTIDE SEQUENCE [LARGE SCALE GENOMIC DNA]</scope>
</reference>
<dbReference type="Gene3D" id="3.40.50.150">
    <property type="entry name" value="Vaccinia Virus protein VP39"/>
    <property type="match status" value="1"/>
</dbReference>
<feature type="compositionally biased region" description="Basic residues" evidence="1">
    <location>
        <begin position="94"/>
        <end position="104"/>
    </location>
</feature>
<dbReference type="Pfam" id="PF08123">
    <property type="entry name" value="DOT1"/>
    <property type="match status" value="1"/>
</dbReference>
<feature type="region of interest" description="Disordered" evidence="1">
    <location>
        <begin position="43"/>
        <end position="225"/>
    </location>
</feature>
<name>A0A2R5G370_9STRA</name>
<feature type="domain" description="DOT1" evidence="2">
    <location>
        <begin position="256"/>
        <end position="313"/>
    </location>
</feature>
<dbReference type="InParanoid" id="A0A2R5G370"/>
<protein>
    <submittedName>
        <fullName evidence="3">Histone-lysine N-methyltransferase, H3 lysine-79 specific</fullName>
    </submittedName>
</protein>
<organism evidence="3 4">
    <name type="scientific">Hondaea fermentalgiana</name>
    <dbReference type="NCBI Taxonomy" id="2315210"/>
    <lineage>
        <taxon>Eukaryota</taxon>
        <taxon>Sar</taxon>
        <taxon>Stramenopiles</taxon>
        <taxon>Bigyra</taxon>
        <taxon>Labyrinthulomycetes</taxon>
        <taxon>Thraustochytrida</taxon>
        <taxon>Thraustochytriidae</taxon>
        <taxon>Hondaea</taxon>
    </lineage>
</organism>
<feature type="compositionally biased region" description="Polar residues" evidence="1">
    <location>
        <begin position="113"/>
        <end position="131"/>
    </location>
</feature>
<evidence type="ECO:0000313" key="3">
    <source>
        <dbReference type="EMBL" id="GBG24769.1"/>
    </source>
</evidence>
<evidence type="ECO:0000259" key="2">
    <source>
        <dbReference type="Pfam" id="PF08123"/>
    </source>
</evidence>
<feature type="compositionally biased region" description="Basic residues" evidence="1">
    <location>
        <begin position="501"/>
        <end position="510"/>
    </location>
</feature>
<feature type="region of interest" description="Disordered" evidence="1">
    <location>
        <begin position="433"/>
        <end position="538"/>
    </location>
</feature>
<dbReference type="OrthoDB" id="443402at2759"/>
<comment type="caution">
    <text evidence="3">The sequence shown here is derived from an EMBL/GenBank/DDBJ whole genome shotgun (WGS) entry which is preliminary data.</text>
</comment>
<dbReference type="InterPro" id="IPR039715">
    <property type="entry name" value="ZCCHC10"/>
</dbReference>
<sequence>MPRTRRTARREALAASSPSTTKDGLQTSSSVRITKQVTIVETKTSGTTTTVAAAKTQSTLTKSSKSTTKAPARGTLRKSRVASVASGVATAFKSPRKTKPSRRQAKPEAASKATVTESGPSSPRKNAQTRTVAAPATPERKPASTSSSSASKTFSSPEQYRVRKSLTGAGTPLHASPITPGRKKNLTASLRKSTLPQSSAKKSAVKTRLAAPGPQPTASSSTDEYQELDRKIHLKMLYSLIRRKTGALGGGGAGGAIYGEVTQESFQRVVDVLVAQCGLNTESVFLDIGAGLGKPNFHVAISPGVKQSLGVELIGGRWWQSVYLLDQCLSERTLRPYASKVFFAHANVTDMKEFEPTTHVYSFNRGFPPEAMEAVARAFHASSTAEFFICFDKPKVLEGYGFRIELVDFVPTKMAGSGEQHRCYVYRRTDRRHLRGKQETSTSASTAADSSAAATSSSPASHLQALANAPALVNKGTKPRGKAPRSPALFALARTPIRTRAYNKLKKTPRRASSESSGSSSSGGSVSASSDEDEEEAGAGLTAKALNFDNVDDDQGSEDVNTLGNKVESKMTLNAARSDVFTLVPPPKDIDYAPHVPHSDSYMQGLELMSSSVLLYQSWVRDQIGLHRSDRASRSSSRRLGQR</sequence>
<feature type="compositionally biased region" description="Polar residues" evidence="1">
    <location>
        <begin position="186"/>
        <end position="201"/>
    </location>
</feature>
<dbReference type="InterPro" id="IPR025789">
    <property type="entry name" value="DOT1_dom"/>
</dbReference>
<dbReference type="GO" id="GO:0032259">
    <property type="term" value="P:methylation"/>
    <property type="evidence" value="ECO:0007669"/>
    <property type="project" value="UniProtKB-KW"/>
</dbReference>